<dbReference type="PROSITE" id="PS01124">
    <property type="entry name" value="HTH_ARAC_FAMILY_2"/>
    <property type="match status" value="1"/>
</dbReference>
<dbReference type="PANTHER" id="PTHR43280">
    <property type="entry name" value="ARAC-FAMILY TRANSCRIPTIONAL REGULATOR"/>
    <property type="match status" value="1"/>
</dbReference>
<keyword evidence="6" id="KW-0238">DNA-binding</keyword>
<dbReference type="PANTHER" id="PTHR43280:SF10">
    <property type="entry name" value="REGULATORY PROTEIN POCR"/>
    <property type="match status" value="1"/>
</dbReference>
<protein>
    <submittedName>
        <fullName evidence="11">Helix-turn-helix domain-containing protein</fullName>
    </submittedName>
</protein>
<organism evidence="11 12">
    <name type="scientific">Cohnella cellulosilytica</name>
    <dbReference type="NCBI Taxonomy" id="986710"/>
    <lineage>
        <taxon>Bacteria</taxon>
        <taxon>Bacillati</taxon>
        <taxon>Bacillota</taxon>
        <taxon>Bacilli</taxon>
        <taxon>Bacillales</taxon>
        <taxon>Paenibacillaceae</taxon>
        <taxon>Cohnella</taxon>
    </lineage>
</organism>
<evidence type="ECO:0000256" key="7">
    <source>
        <dbReference type="ARBA" id="ARBA00023136"/>
    </source>
</evidence>
<evidence type="ECO:0000256" key="1">
    <source>
        <dbReference type="ARBA" id="ARBA00004651"/>
    </source>
</evidence>
<keyword evidence="4 9" id="KW-1133">Transmembrane helix</keyword>
<keyword evidence="2" id="KW-1003">Cell membrane</keyword>
<dbReference type="SUPFAM" id="SSF46689">
    <property type="entry name" value="Homeodomain-like"/>
    <property type="match status" value="2"/>
</dbReference>
<evidence type="ECO:0000256" key="4">
    <source>
        <dbReference type="ARBA" id="ARBA00022989"/>
    </source>
</evidence>
<evidence type="ECO:0000256" key="6">
    <source>
        <dbReference type="ARBA" id="ARBA00023125"/>
    </source>
</evidence>
<comment type="subcellular location">
    <subcellularLocation>
        <location evidence="1">Cell membrane</location>
        <topology evidence="1">Multi-pass membrane protein</topology>
    </subcellularLocation>
</comment>
<feature type="transmembrane region" description="Helical" evidence="9">
    <location>
        <begin position="295"/>
        <end position="316"/>
    </location>
</feature>
<dbReference type="InterPro" id="IPR018060">
    <property type="entry name" value="HTH_AraC"/>
</dbReference>
<dbReference type="Proteomes" id="UP001596378">
    <property type="component" value="Unassembled WGS sequence"/>
</dbReference>
<evidence type="ECO:0000256" key="2">
    <source>
        <dbReference type="ARBA" id="ARBA00022475"/>
    </source>
</evidence>
<evidence type="ECO:0000256" key="5">
    <source>
        <dbReference type="ARBA" id="ARBA00023015"/>
    </source>
</evidence>
<feature type="domain" description="HTH araC/xylS-type" evidence="10">
    <location>
        <begin position="664"/>
        <end position="762"/>
    </location>
</feature>
<dbReference type="InterPro" id="IPR041522">
    <property type="entry name" value="CdaR_GGDEF"/>
</dbReference>
<dbReference type="Gene3D" id="3.30.450.20">
    <property type="entry name" value="PAS domain"/>
    <property type="match status" value="1"/>
</dbReference>
<comment type="caution">
    <text evidence="11">The sequence shown here is derived from an EMBL/GenBank/DDBJ whole genome shotgun (WGS) entry which is preliminary data.</text>
</comment>
<dbReference type="InterPro" id="IPR009057">
    <property type="entry name" value="Homeodomain-like_sf"/>
</dbReference>
<reference evidence="12" key="1">
    <citation type="journal article" date="2019" name="Int. J. Syst. Evol. Microbiol.">
        <title>The Global Catalogue of Microorganisms (GCM) 10K type strain sequencing project: providing services to taxonomists for standard genome sequencing and annotation.</title>
        <authorList>
            <consortium name="The Broad Institute Genomics Platform"/>
            <consortium name="The Broad Institute Genome Sequencing Center for Infectious Disease"/>
            <person name="Wu L."/>
            <person name="Ma J."/>
        </authorList>
    </citation>
    <scope>NUCLEOTIDE SEQUENCE [LARGE SCALE GENOMIC DNA]</scope>
    <source>
        <strain evidence="12">KCTC 12907</strain>
    </source>
</reference>
<dbReference type="Gene3D" id="1.10.10.60">
    <property type="entry name" value="Homeodomain-like"/>
    <property type="match status" value="2"/>
</dbReference>
<evidence type="ECO:0000259" key="10">
    <source>
        <dbReference type="PROSITE" id="PS01124"/>
    </source>
</evidence>
<keyword evidence="7 9" id="KW-0472">Membrane</keyword>
<accession>A0ABW2FDL6</accession>
<dbReference type="RefSeq" id="WP_378046443.1">
    <property type="nucleotide sequence ID" value="NZ_JBHMDN010000010.1"/>
</dbReference>
<dbReference type="InterPro" id="IPR033479">
    <property type="entry name" value="dCache_1"/>
</dbReference>
<dbReference type="EMBL" id="JBHTAI010000009">
    <property type="protein sequence ID" value="MFC7150015.1"/>
    <property type="molecule type" value="Genomic_DNA"/>
</dbReference>
<name>A0ABW2FDL6_9BACL</name>
<sequence length="766" mass="86489">MTRSFSFLTKLTVFGLLLSTVPVLMIGLFSYATSSNEVQKYVNEGKIQLLKQINANVEQILTTVNHTLNQTINSTVLKKAMTDPLTVNDFMTYDNIRNELRHMQSFDTLVEDVVLVNVRENWMVKNSGLYPFDRYEQHEALLGLMSGGVRADWTLYPSRWFYSEESAASIGCPYVLSLVKKLPVNGLETDGFAMANIPACSLQALLNDEAEQADATLVLDENNRILSHPDPAMIGRPVSAAGFVRSGEMKGTSGQIRTEINGAEYSVAYYRSPYNDWTYVALISLSSLTKESDKIGFYTLSICLFLLVAAIAFVWLGSRRIYSPVQTLLKQLGEGLTGADKRRKDEFGLIGEHVSHLFQSKSRLEKEARQHLGQVRAYYLIKAIQGNLKPGELTELFHRFGFGEQLSGWRRLVVLTMQIDALEETRYGKEDLELLLFAIQNIVEEMIPFSRRLTPVTVDGTVIVVLGSSDPEADGFNAALLETAEQLQQNVGRYLELQTSIGLSLPLDSFARLEAGYREGLDALKHRLKLGKGIIIQYGNLNAGHPFLNLNYPALIENELIDAIKLAEEDKARDLLGQFLRPVFQAELSPQECQLPLIRLLNNLLIVAQESGIQLPRAGGSLFEQLLALNTVPEIEEWFRSSVVAPMIAAFGDRQEAQYQNISEQIIDLVQHYYDTDLTLEECATRLHYNANYLSSVFRKETQVSFSDYLSAYRFGMAKKWLTETDLPIKDIAARLRYNNPQNFIRSFRKQEGMTPGQYRERRLRA</sequence>
<evidence type="ECO:0000256" key="9">
    <source>
        <dbReference type="SAM" id="Phobius"/>
    </source>
</evidence>
<dbReference type="Pfam" id="PF02743">
    <property type="entry name" value="dCache_1"/>
    <property type="match status" value="1"/>
</dbReference>
<keyword evidence="12" id="KW-1185">Reference proteome</keyword>
<dbReference type="Pfam" id="PF17853">
    <property type="entry name" value="GGDEF_2"/>
    <property type="match status" value="1"/>
</dbReference>
<keyword evidence="8" id="KW-0804">Transcription</keyword>
<dbReference type="CDD" id="cd12912">
    <property type="entry name" value="PDC2_MCP_like"/>
    <property type="match status" value="1"/>
</dbReference>
<evidence type="ECO:0000313" key="11">
    <source>
        <dbReference type="EMBL" id="MFC7150015.1"/>
    </source>
</evidence>
<evidence type="ECO:0000256" key="3">
    <source>
        <dbReference type="ARBA" id="ARBA00022692"/>
    </source>
</evidence>
<dbReference type="Pfam" id="PF12833">
    <property type="entry name" value="HTH_18"/>
    <property type="match status" value="1"/>
</dbReference>
<keyword evidence="5" id="KW-0805">Transcription regulation</keyword>
<feature type="transmembrane region" description="Helical" evidence="9">
    <location>
        <begin position="12"/>
        <end position="32"/>
    </location>
</feature>
<gene>
    <name evidence="11" type="ORF">ACFQMJ_15930</name>
</gene>
<proteinExistence type="predicted"/>
<keyword evidence="3 9" id="KW-0812">Transmembrane</keyword>
<dbReference type="SMART" id="SM00342">
    <property type="entry name" value="HTH_ARAC"/>
    <property type="match status" value="1"/>
</dbReference>
<evidence type="ECO:0000313" key="12">
    <source>
        <dbReference type="Proteomes" id="UP001596378"/>
    </source>
</evidence>
<evidence type="ECO:0000256" key="8">
    <source>
        <dbReference type="ARBA" id="ARBA00023163"/>
    </source>
</evidence>